<sequence length="130" mass="13817">MRLTGCDIDAVQRDTPASRRDISGQAAQQSGLARPVRADNDGEAPRRGGQPDLMQDLSASKPEVDILGYKLHSSSVLRFDNSTHMKNGPPIIAVTMPMGNSAGATTLRLIMSAPIRTVAPNSAAFTSSQR</sequence>
<dbReference type="EMBL" id="FZQB01000016">
    <property type="protein sequence ID" value="SNT76196.1"/>
    <property type="molecule type" value="Genomic_DNA"/>
</dbReference>
<evidence type="ECO:0000256" key="1">
    <source>
        <dbReference type="SAM" id="MobiDB-lite"/>
    </source>
</evidence>
<accession>A0A239Q1R0</accession>
<gene>
    <name evidence="2" type="ORF">SAMN05444959_11661</name>
</gene>
<organism evidence="2 3">
    <name type="scientific">Paracoccus seriniphilus</name>
    <dbReference type="NCBI Taxonomy" id="184748"/>
    <lineage>
        <taxon>Bacteria</taxon>
        <taxon>Pseudomonadati</taxon>
        <taxon>Pseudomonadota</taxon>
        <taxon>Alphaproteobacteria</taxon>
        <taxon>Rhodobacterales</taxon>
        <taxon>Paracoccaceae</taxon>
        <taxon>Paracoccus</taxon>
    </lineage>
</organism>
<feature type="region of interest" description="Disordered" evidence="1">
    <location>
        <begin position="1"/>
        <end position="59"/>
    </location>
</feature>
<proteinExistence type="predicted"/>
<feature type="compositionally biased region" description="Basic and acidic residues" evidence="1">
    <location>
        <begin position="36"/>
        <end position="46"/>
    </location>
</feature>
<protein>
    <submittedName>
        <fullName evidence="2">Uncharacterized protein</fullName>
    </submittedName>
</protein>
<reference evidence="2 3" key="1">
    <citation type="submission" date="2017-07" db="EMBL/GenBank/DDBJ databases">
        <authorList>
            <person name="Sun Z.S."/>
            <person name="Albrecht U."/>
            <person name="Echele G."/>
            <person name="Lee C.C."/>
        </authorList>
    </citation>
    <scope>NUCLEOTIDE SEQUENCE [LARGE SCALE GENOMIC DNA]</scope>
    <source>
        <strain evidence="2 3">DSM 14827</strain>
    </source>
</reference>
<feature type="compositionally biased region" description="Basic and acidic residues" evidence="1">
    <location>
        <begin position="10"/>
        <end position="22"/>
    </location>
</feature>
<evidence type="ECO:0000313" key="3">
    <source>
        <dbReference type="Proteomes" id="UP000198307"/>
    </source>
</evidence>
<evidence type="ECO:0000313" key="2">
    <source>
        <dbReference type="EMBL" id="SNT76196.1"/>
    </source>
</evidence>
<keyword evidence="3" id="KW-1185">Reference proteome</keyword>
<name>A0A239Q1R0_9RHOB</name>
<dbReference type="AlphaFoldDB" id="A0A239Q1R0"/>
<dbReference type="Proteomes" id="UP000198307">
    <property type="component" value="Unassembled WGS sequence"/>
</dbReference>